<dbReference type="GO" id="GO:0046025">
    <property type="term" value="F:precorrin-6Y C5,15-methyltransferase (decarboxylating) activity"/>
    <property type="evidence" value="ECO:0007669"/>
    <property type="project" value="UniProtKB-EC"/>
</dbReference>
<proteinExistence type="predicted"/>
<dbReference type="Gene3D" id="3.40.50.150">
    <property type="entry name" value="Vaccinia Virus protein VP39"/>
    <property type="match status" value="1"/>
</dbReference>
<reference evidence="8" key="1">
    <citation type="submission" date="2014-11" db="EMBL/GenBank/DDBJ databases">
        <authorList>
            <person name="Hornung B.V."/>
        </authorList>
    </citation>
    <scope>NUCLEOTIDE SEQUENCE</scope>
    <source>
        <strain evidence="8">INE</strain>
    </source>
</reference>
<dbReference type="EC" id="2.1.1.196" evidence="7"/>
<evidence type="ECO:0000256" key="2">
    <source>
        <dbReference type="ARBA" id="ARBA00022573"/>
    </source>
</evidence>
<dbReference type="KEGG" id="aacx:DEACI_2573"/>
<evidence type="ECO:0000256" key="3">
    <source>
        <dbReference type="ARBA" id="ARBA00022603"/>
    </source>
</evidence>
<dbReference type="AlphaFoldDB" id="A0A8S0WGH9"/>
<dbReference type="EMBL" id="LR746496">
    <property type="protein sequence ID" value="CAA7601902.1"/>
    <property type="molecule type" value="Genomic_DNA"/>
</dbReference>
<dbReference type="NCBIfam" id="TIGR02467">
    <property type="entry name" value="CbiE"/>
    <property type="match status" value="1"/>
</dbReference>
<dbReference type="InterPro" id="IPR014777">
    <property type="entry name" value="4pyrrole_Mease_sub1"/>
</dbReference>
<dbReference type="InterPro" id="IPR014776">
    <property type="entry name" value="4pyrrole_Mease_sub2"/>
</dbReference>
<evidence type="ECO:0000256" key="1">
    <source>
        <dbReference type="ARBA" id="ARBA00004953"/>
    </source>
</evidence>
<dbReference type="InterPro" id="IPR012818">
    <property type="entry name" value="CbiE"/>
</dbReference>
<dbReference type="PANTHER" id="PTHR43182">
    <property type="entry name" value="COBALT-PRECORRIN-6B C(15)-METHYLTRANSFERASE (DECARBOXYLATING)"/>
    <property type="match status" value="1"/>
</dbReference>
<keyword evidence="2" id="KW-0169">Cobalamin biosynthesis</keyword>
<dbReference type="EC" id="2.1.1.132" evidence="8"/>
<evidence type="ECO:0000313" key="8">
    <source>
        <dbReference type="EMBL" id="CEJ08254.1"/>
    </source>
</evidence>
<dbReference type="InterPro" id="IPR000878">
    <property type="entry name" value="4pyrrol_Mease"/>
</dbReference>
<evidence type="ECO:0000313" key="7">
    <source>
        <dbReference type="EMBL" id="CAA7601902.1"/>
    </source>
</evidence>
<dbReference type="PANTHER" id="PTHR43182:SF1">
    <property type="entry name" value="COBALT-PRECORRIN-7 C(5)-METHYLTRANSFERASE"/>
    <property type="match status" value="1"/>
</dbReference>
<dbReference type="NCBIfam" id="TIGR02469">
    <property type="entry name" value="CbiT"/>
    <property type="match status" value="1"/>
</dbReference>
<dbReference type="GO" id="GO:0008276">
    <property type="term" value="F:protein methyltransferase activity"/>
    <property type="evidence" value="ECO:0007669"/>
    <property type="project" value="InterPro"/>
</dbReference>
<evidence type="ECO:0000256" key="5">
    <source>
        <dbReference type="ARBA" id="ARBA00022691"/>
    </source>
</evidence>
<evidence type="ECO:0000256" key="4">
    <source>
        <dbReference type="ARBA" id="ARBA00022679"/>
    </source>
</evidence>
<gene>
    <name evidence="7" type="ORF">DEACI_2573</name>
    <name evidence="8" type="ORF">DEACI_2729</name>
</gene>
<dbReference type="Pfam" id="PF00590">
    <property type="entry name" value="TP_methylase"/>
    <property type="match status" value="1"/>
</dbReference>
<evidence type="ECO:0000259" key="6">
    <source>
        <dbReference type="Pfam" id="PF00590"/>
    </source>
</evidence>
<dbReference type="InterPro" id="IPR050714">
    <property type="entry name" value="Cobalamin_biosynth_MTase"/>
</dbReference>
<dbReference type="EC" id="2.1.1.-" evidence="8"/>
<name>A0A8S0WGH9_9FIRM</name>
<dbReference type="SUPFAM" id="SSF53790">
    <property type="entry name" value="Tetrapyrrole methylase"/>
    <property type="match status" value="1"/>
</dbReference>
<dbReference type="EC" id="2.1.1.19" evidence="7"/>
<feature type="domain" description="Tetrapyrrole methylase" evidence="6">
    <location>
        <begin position="1"/>
        <end position="184"/>
    </location>
</feature>
<accession>A0A8S0WGH9</accession>
<dbReference type="EMBL" id="CDGJ01000078">
    <property type="protein sequence ID" value="CEJ08254.1"/>
    <property type="molecule type" value="Genomic_DNA"/>
</dbReference>
<dbReference type="Gene3D" id="3.30.950.10">
    <property type="entry name" value="Methyltransferase, Cobalt-precorrin-4 Transmethylase, Domain 2"/>
    <property type="match status" value="1"/>
</dbReference>
<keyword evidence="4 7" id="KW-0808">Transferase</keyword>
<reference evidence="7" key="2">
    <citation type="submission" date="2020-01" db="EMBL/GenBank/DDBJ databases">
        <authorList>
            <person name="Hornung B."/>
        </authorList>
    </citation>
    <scope>NUCLEOTIDE SEQUENCE</scope>
    <source>
        <strain evidence="7">PacBioINE</strain>
    </source>
</reference>
<dbReference type="CDD" id="cd11644">
    <property type="entry name" value="Precorrin-6Y-MT"/>
    <property type="match status" value="1"/>
</dbReference>
<evidence type="ECO:0000313" key="9">
    <source>
        <dbReference type="Proteomes" id="UP001071230"/>
    </source>
</evidence>
<dbReference type="CDD" id="cd02440">
    <property type="entry name" value="AdoMet_MTases"/>
    <property type="match status" value="1"/>
</dbReference>
<dbReference type="RefSeq" id="WP_240985365.1">
    <property type="nucleotide sequence ID" value="NZ_CDGJ01000078.1"/>
</dbReference>
<comment type="pathway">
    <text evidence="1">Cofactor biosynthesis; adenosylcobalamin biosynthesis.</text>
</comment>
<keyword evidence="3 7" id="KW-0489">Methyltransferase</keyword>
<dbReference type="Proteomes" id="UP001071230">
    <property type="component" value="Unassembled WGS sequence"/>
</dbReference>
<dbReference type="Pfam" id="PF01135">
    <property type="entry name" value="PCMT"/>
    <property type="match status" value="1"/>
</dbReference>
<dbReference type="InterPro" id="IPR029063">
    <property type="entry name" value="SAM-dependent_MTases_sf"/>
</dbReference>
<keyword evidence="5" id="KW-0949">S-adenosyl-L-methionine</keyword>
<dbReference type="InterPro" id="IPR014008">
    <property type="entry name" value="Cbl_synth_MTase_CbiT"/>
</dbReference>
<dbReference type="GO" id="GO:0047147">
    <property type="term" value="F:trimethylsulfonium-tetrahydrofolate N-methyltransferase activity"/>
    <property type="evidence" value="ECO:0007669"/>
    <property type="project" value="UniProtKB-EC"/>
</dbReference>
<keyword evidence="9" id="KW-1185">Reference proteome</keyword>
<dbReference type="SUPFAM" id="SSF53335">
    <property type="entry name" value="S-adenosyl-L-methionine-dependent methyltransferases"/>
    <property type="match status" value="1"/>
</dbReference>
<organism evidence="7">
    <name type="scientific">Acididesulfobacillus acetoxydans</name>
    <dbReference type="NCBI Taxonomy" id="1561005"/>
    <lineage>
        <taxon>Bacteria</taxon>
        <taxon>Bacillati</taxon>
        <taxon>Bacillota</taxon>
        <taxon>Clostridia</taxon>
        <taxon>Eubacteriales</taxon>
        <taxon>Peptococcaceae</taxon>
        <taxon>Acididesulfobacillus</taxon>
    </lineage>
</organism>
<sequence length="405" mass="43898">MIHVIGVGPGRPEWVPQATHDIVAQCDAIVGSSRVLHLFPELRKGSYHLSGDMVQSLQLVANLLEENMVVGVLVSGDPGFFSFLAALRREFTEEVINAHPGLSAVQFAFARAGIPWQDASFASVHGRDLASLPRTILKPLAVLTGGNNTPQKVAQLLLERGINPRISVGNSLCYPEEVWETLDAEQLARYPQPLSNAILIIYPTFPQNPWQDNALRIGIPDREFIRGEVPMTKAEIRVQVLAKAQISLHDHILDVGAGTGSIAIEAAALAGEGIVYAVENDPEAQELIRANQRKFAVSNLQLVAGTAPEIFARIPPVDVCIIGGSRGRLAAIIEKAPLVQGGRLVMTAVTLENTLKGLEALERLNFADIETISIQAVRWPKISDLHMAQSLNQIFITSARKGGEL</sequence>
<dbReference type="Proteomes" id="UP000836597">
    <property type="component" value="Chromosome"/>
</dbReference>
<protein>
    <submittedName>
        <fullName evidence="7">Cobalt-precorrin-7 (C15)-methyltransferase [decarboxylating]/trimethylsulfonium-tetrahydrofolate N-methyltransferase</fullName>
        <ecNumber evidence="7">2.1.1.19</ecNumber>
        <ecNumber evidence="7">2.1.1.196</ecNumber>
    </submittedName>
    <submittedName>
        <fullName evidence="8">Precorrin-6Y C5,15-methyltransferase (Decarboxylating), CbiT subunit</fullName>
        <ecNumber evidence="8">2.1.1.-</ecNumber>
        <ecNumber evidence="8">2.1.1.132</ecNumber>
    </submittedName>
</protein>
<dbReference type="GO" id="GO:0032259">
    <property type="term" value="P:methylation"/>
    <property type="evidence" value="ECO:0007669"/>
    <property type="project" value="UniProtKB-KW"/>
</dbReference>
<dbReference type="GO" id="GO:0009236">
    <property type="term" value="P:cobalamin biosynthetic process"/>
    <property type="evidence" value="ECO:0007669"/>
    <property type="project" value="UniProtKB-KW"/>
</dbReference>
<dbReference type="Gene3D" id="3.40.1010.10">
    <property type="entry name" value="Cobalt-precorrin-4 Transmethylase, Domain 1"/>
    <property type="match status" value="1"/>
</dbReference>
<dbReference type="InterPro" id="IPR035996">
    <property type="entry name" value="4pyrrol_Methylase_sf"/>
</dbReference>